<feature type="region of interest" description="Disordered" evidence="4">
    <location>
        <begin position="1"/>
        <end position="40"/>
    </location>
</feature>
<reference evidence="6" key="1">
    <citation type="submission" date="2021-02" db="EMBL/GenBank/DDBJ databases">
        <authorList>
            <person name="Nowell W R."/>
        </authorList>
    </citation>
    <scope>NUCLEOTIDE SEQUENCE</scope>
</reference>
<dbReference type="InterPro" id="IPR011990">
    <property type="entry name" value="TPR-like_helical_dom_sf"/>
</dbReference>
<feature type="domain" description="ADP ribosyltransferase" evidence="5">
    <location>
        <begin position="270"/>
        <end position="430"/>
    </location>
</feature>
<dbReference type="PROSITE" id="PS50005">
    <property type="entry name" value="TPR"/>
    <property type="match status" value="4"/>
</dbReference>
<dbReference type="Gene3D" id="3.90.176.10">
    <property type="entry name" value="Toxin ADP-ribosyltransferase, Chain A, domain 1"/>
    <property type="match status" value="1"/>
</dbReference>
<feature type="non-terminal residue" evidence="6">
    <location>
        <position position="1"/>
    </location>
</feature>
<dbReference type="GO" id="GO:0008270">
    <property type="term" value="F:zinc ion binding"/>
    <property type="evidence" value="ECO:0007669"/>
    <property type="project" value="UniProtKB-KW"/>
</dbReference>
<comment type="caution">
    <text evidence="6">The sequence shown here is derived from an EMBL/GenBank/DDBJ whole genome shotgun (WGS) entry which is preliminary data.</text>
</comment>
<dbReference type="Pfam" id="PF01436">
    <property type="entry name" value="NHL"/>
    <property type="match status" value="3"/>
</dbReference>
<dbReference type="Pfam" id="PF13424">
    <property type="entry name" value="TPR_12"/>
    <property type="match status" value="1"/>
</dbReference>
<feature type="repeat" description="TPR" evidence="2">
    <location>
        <begin position="628"/>
        <end position="661"/>
    </location>
</feature>
<keyword evidence="1" id="KW-0677">Repeat</keyword>
<dbReference type="SUPFAM" id="SSF56399">
    <property type="entry name" value="ADP-ribosylation"/>
    <property type="match status" value="1"/>
</dbReference>
<dbReference type="SUPFAM" id="SSF101898">
    <property type="entry name" value="NHL repeat"/>
    <property type="match status" value="1"/>
</dbReference>
<accession>A0A8S2M5Y1</accession>
<name>A0A8S2M5Y1_9BILA</name>
<dbReference type="GO" id="GO:0005576">
    <property type="term" value="C:extracellular region"/>
    <property type="evidence" value="ECO:0007669"/>
    <property type="project" value="InterPro"/>
</dbReference>
<feature type="repeat" description="TPR" evidence="2">
    <location>
        <begin position="502"/>
        <end position="535"/>
    </location>
</feature>
<evidence type="ECO:0000256" key="3">
    <source>
        <dbReference type="PROSITE-ProRule" id="PRU00504"/>
    </source>
</evidence>
<evidence type="ECO:0000259" key="5">
    <source>
        <dbReference type="Pfam" id="PF03496"/>
    </source>
</evidence>
<evidence type="ECO:0000256" key="2">
    <source>
        <dbReference type="PROSITE-ProRule" id="PRU00339"/>
    </source>
</evidence>
<dbReference type="InterPro" id="IPR050952">
    <property type="entry name" value="TRIM-NHL_E3_ligases"/>
</dbReference>
<dbReference type="PROSITE" id="PS51996">
    <property type="entry name" value="TR_MART"/>
    <property type="match status" value="1"/>
</dbReference>
<feature type="compositionally biased region" description="Polar residues" evidence="4">
    <location>
        <begin position="1"/>
        <end position="11"/>
    </location>
</feature>
<feature type="repeat" description="NHL" evidence="3">
    <location>
        <begin position="982"/>
        <end position="1018"/>
    </location>
</feature>
<dbReference type="Gene3D" id="1.25.40.10">
    <property type="entry name" value="Tetratricopeptide repeat domain"/>
    <property type="match status" value="2"/>
</dbReference>
<dbReference type="InterPro" id="IPR019734">
    <property type="entry name" value="TPR_rpt"/>
</dbReference>
<dbReference type="PROSITE" id="PS51125">
    <property type="entry name" value="NHL"/>
    <property type="match status" value="3"/>
</dbReference>
<sequence length="1018" mass="116808">TITGKQLNKTRPQYRKKILGPLKKNDNDSTQKQEHNDNQPLIKSKAVDMFTFDQSSKIPPLTAVNNASSQRNLESITLIWYDPNIDETNGTKQTMNELREINNSVVFHTDLEACIGYIKNVTAEKIFLVTSGKFAERILEKNHELSQVDSIFIFCSKPDRYEKLIQKYSKLIGIYVQRQDLLNSLRENIILVEKHLETFSFYSQHKQKSTRDLSKESAEFLWFQMFKDVILRLPRDSHAKQQMIEFCRYYYYGNEKELKFICEFARDYKSNMAIRWYTKETFLYKTVNKVLRTEDLEQLHTFRFFIADLSLNLSTEYEKLIRKGEKIIMLYRGLKMEKEELETLKQNEHSLISTNGFLSTSRSKEQALAFAQKPTKRTDTIAVLYEIECNIEQTDSIIFADIAKFSDYPNEAEVLFDLGSTFEIISAKKNAELNLYLVKLKASDKGSKVAKEYIELNRKDEDETSLELIFGKLLIDMGQYDQSLKYFQSLLVNDQTQKDDIAKINNLIGSTYYNKGDLDKALEYYQLAYDLMMNDKPIRIKDSARPLTNIGLIYHRKGQYSRALELYLKSIEIFETYYGKEHITATKTLTNIGNIYTETRQYHRALQYYKNIRRIQQLYLPSDHLATAMTLNNIAVVYTKMNAIDRALEYYQQSLDMKKRILPPDHNDIRVTMANIADINTEINRLHYPVSYSKMCQASTAKSTILTQNKPPFIHTIPANAIWVQNGITVAGGKVSGDATNQLYLPHGLFVDDDQTVVIADYNNHRIMQWKNGDTTNGQVVAGGKGQGNGLHQLSYPTDVLIDKETDSLIICDRDNRRTVRWSLRSGATQGEILTGHSDCRGLAMDEQRYLYVSDTEKHEVRRYQLGEKNGTLVAGGNGKGDGRNQLNEPTYLFVDRQRNAYVSDSSNHRVMKWNKGAKEGIVIAGGHGQGNALTQLSHPNGIFVDTLGTLYVADSHNHRVMRWTQGDKKQGTVIVGGNGEGEGGNQFNGPTGLSFDRHGNLYVVDMGNHRVQRFSIE</sequence>
<evidence type="ECO:0000256" key="4">
    <source>
        <dbReference type="SAM" id="MobiDB-lite"/>
    </source>
</evidence>
<dbReference type="CDD" id="cd05819">
    <property type="entry name" value="NHL"/>
    <property type="match status" value="1"/>
</dbReference>
<dbReference type="Gene3D" id="2.40.10.500">
    <property type="match status" value="1"/>
</dbReference>
<dbReference type="Gene3D" id="2.120.10.30">
    <property type="entry name" value="TolB, C-terminal domain"/>
    <property type="match status" value="2"/>
</dbReference>
<dbReference type="SMART" id="SM00028">
    <property type="entry name" value="TPR"/>
    <property type="match status" value="5"/>
</dbReference>
<dbReference type="InterPro" id="IPR011042">
    <property type="entry name" value="6-blade_b-propeller_TolB-like"/>
</dbReference>
<feature type="repeat" description="TPR" evidence="2">
    <location>
        <begin position="544"/>
        <end position="577"/>
    </location>
</feature>
<proteinExistence type="predicted"/>
<feature type="compositionally biased region" description="Basic and acidic residues" evidence="4">
    <location>
        <begin position="23"/>
        <end position="37"/>
    </location>
</feature>
<dbReference type="InterPro" id="IPR001258">
    <property type="entry name" value="NHL_repeat"/>
</dbReference>
<dbReference type="EMBL" id="CAJOBJ010002687">
    <property type="protein sequence ID" value="CAF3935627.1"/>
    <property type="molecule type" value="Genomic_DNA"/>
</dbReference>
<feature type="repeat" description="NHL" evidence="3">
    <location>
        <begin position="936"/>
        <end position="967"/>
    </location>
</feature>
<evidence type="ECO:0000313" key="6">
    <source>
        <dbReference type="EMBL" id="CAF3935627.1"/>
    </source>
</evidence>
<dbReference type="Pfam" id="PF03496">
    <property type="entry name" value="ADPrib_exo_Tox"/>
    <property type="match status" value="1"/>
</dbReference>
<dbReference type="PANTHER" id="PTHR24104">
    <property type="entry name" value="E3 UBIQUITIN-PROTEIN LIGASE NHLRC1-RELATED"/>
    <property type="match status" value="1"/>
</dbReference>
<dbReference type="InterPro" id="IPR003540">
    <property type="entry name" value="ADP-ribosyltransferase"/>
</dbReference>
<dbReference type="SUPFAM" id="SSF48452">
    <property type="entry name" value="TPR-like"/>
    <property type="match status" value="2"/>
</dbReference>
<evidence type="ECO:0000256" key="1">
    <source>
        <dbReference type="ARBA" id="ARBA00022737"/>
    </source>
</evidence>
<evidence type="ECO:0000313" key="7">
    <source>
        <dbReference type="Proteomes" id="UP000681720"/>
    </source>
</evidence>
<dbReference type="Proteomes" id="UP000681720">
    <property type="component" value="Unassembled WGS sequence"/>
</dbReference>
<dbReference type="PANTHER" id="PTHR24104:SF25">
    <property type="entry name" value="PROTEIN LIN-41"/>
    <property type="match status" value="1"/>
</dbReference>
<organism evidence="6 7">
    <name type="scientific">Rotaria magnacalcarata</name>
    <dbReference type="NCBI Taxonomy" id="392030"/>
    <lineage>
        <taxon>Eukaryota</taxon>
        <taxon>Metazoa</taxon>
        <taxon>Spiralia</taxon>
        <taxon>Gnathifera</taxon>
        <taxon>Rotifera</taxon>
        <taxon>Eurotatoria</taxon>
        <taxon>Bdelloidea</taxon>
        <taxon>Philodinida</taxon>
        <taxon>Philodinidae</taxon>
        <taxon>Rotaria</taxon>
    </lineage>
</organism>
<protein>
    <recommendedName>
        <fullName evidence="5">ADP ribosyltransferase domain-containing protein</fullName>
    </recommendedName>
</protein>
<feature type="repeat" description="NHL" evidence="3">
    <location>
        <begin position="735"/>
        <end position="773"/>
    </location>
</feature>
<gene>
    <name evidence="6" type="ORF">GIL414_LOCUS8310</name>
</gene>
<dbReference type="AlphaFoldDB" id="A0A8S2M5Y1"/>
<keyword evidence="2" id="KW-0802">TPR repeat</keyword>
<dbReference type="Pfam" id="PF13374">
    <property type="entry name" value="TPR_10"/>
    <property type="match status" value="1"/>
</dbReference>
<dbReference type="Pfam" id="PF13432">
    <property type="entry name" value="TPR_16"/>
    <property type="match status" value="1"/>
</dbReference>
<feature type="repeat" description="TPR" evidence="2">
    <location>
        <begin position="586"/>
        <end position="619"/>
    </location>
</feature>